<gene>
    <name evidence="1" type="primary">mybG</name>
    <name evidence="1" type="ORF">EPI10_025384</name>
</gene>
<dbReference type="EMBL" id="SMMG02000005">
    <property type="protein sequence ID" value="KAA3475168.1"/>
    <property type="molecule type" value="Genomic_DNA"/>
</dbReference>
<name>A0A5B6W1U5_9ROSI</name>
<keyword evidence="2" id="KW-1185">Reference proteome</keyword>
<reference evidence="2" key="1">
    <citation type="journal article" date="2019" name="Plant Biotechnol. J.">
        <title>Genome sequencing of the Australian wild diploid species Gossypium australe highlights disease resistance and delayed gland morphogenesis.</title>
        <authorList>
            <person name="Cai Y."/>
            <person name="Cai X."/>
            <person name="Wang Q."/>
            <person name="Wang P."/>
            <person name="Zhang Y."/>
            <person name="Cai C."/>
            <person name="Xu Y."/>
            <person name="Wang K."/>
            <person name="Zhou Z."/>
            <person name="Wang C."/>
            <person name="Geng S."/>
            <person name="Li B."/>
            <person name="Dong Q."/>
            <person name="Hou Y."/>
            <person name="Wang H."/>
            <person name="Ai P."/>
            <person name="Liu Z."/>
            <person name="Yi F."/>
            <person name="Sun M."/>
            <person name="An G."/>
            <person name="Cheng J."/>
            <person name="Zhang Y."/>
            <person name="Shi Q."/>
            <person name="Xie Y."/>
            <person name="Shi X."/>
            <person name="Chang Y."/>
            <person name="Huang F."/>
            <person name="Chen Y."/>
            <person name="Hong S."/>
            <person name="Mi L."/>
            <person name="Sun Q."/>
            <person name="Zhang L."/>
            <person name="Zhou B."/>
            <person name="Peng R."/>
            <person name="Zhang X."/>
            <person name="Liu F."/>
        </authorList>
    </citation>
    <scope>NUCLEOTIDE SEQUENCE [LARGE SCALE GENOMIC DNA]</scope>
    <source>
        <strain evidence="2">cv. PA1801</strain>
    </source>
</reference>
<dbReference type="Proteomes" id="UP000325315">
    <property type="component" value="Unassembled WGS sequence"/>
</dbReference>
<evidence type="ECO:0000313" key="1">
    <source>
        <dbReference type="EMBL" id="KAA3475168.1"/>
    </source>
</evidence>
<dbReference type="AlphaFoldDB" id="A0A5B6W1U5"/>
<dbReference type="OrthoDB" id="118550at2759"/>
<accession>A0A5B6W1U5</accession>
<sequence length="60" mass="7068">MNDEEVKLIGMKKNQRPVNSYHQVFWSSKSALLFVVLDVEINERSFAIYPLLVTEDLKQR</sequence>
<evidence type="ECO:0000313" key="2">
    <source>
        <dbReference type="Proteomes" id="UP000325315"/>
    </source>
</evidence>
<organism evidence="1 2">
    <name type="scientific">Gossypium australe</name>
    <dbReference type="NCBI Taxonomy" id="47621"/>
    <lineage>
        <taxon>Eukaryota</taxon>
        <taxon>Viridiplantae</taxon>
        <taxon>Streptophyta</taxon>
        <taxon>Embryophyta</taxon>
        <taxon>Tracheophyta</taxon>
        <taxon>Spermatophyta</taxon>
        <taxon>Magnoliopsida</taxon>
        <taxon>eudicotyledons</taxon>
        <taxon>Gunneridae</taxon>
        <taxon>Pentapetalae</taxon>
        <taxon>rosids</taxon>
        <taxon>malvids</taxon>
        <taxon>Malvales</taxon>
        <taxon>Malvaceae</taxon>
        <taxon>Malvoideae</taxon>
        <taxon>Gossypium</taxon>
    </lineage>
</organism>
<comment type="caution">
    <text evidence="1">The sequence shown here is derived from an EMBL/GenBank/DDBJ whole genome shotgun (WGS) entry which is preliminary data.</text>
</comment>
<protein>
    <submittedName>
        <fullName evidence="1">Protein REVEILLE 2-like</fullName>
    </submittedName>
</protein>
<proteinExistence type="predicted"/>